<sequence>MHEAAYSRLYIPQEALMKTPKELESIGQSSILCALICTFLRDNKDTLVDQDKVKCFHPRVSAADDAAAEELYPLMIRVDLVVDEETSPRKLLATTTSSS</sequence>
<name>A0A8S9GK03_BRACR</name>
<proteinExistence type="predicted"/>
<dbReference type="Proteomes" id="UP000712281">
    <property type="component" value="Unassembled WGS sequence"/>
</dbReference>
<protein>
    <submittedName>
        <fullName evidence="1">Uncharacterized protein</fullName>
    </submittedName>
</protein>
<reference evidence="1" key="1">
    <citation type="submission" date="2019-12" db="EMBL/GenBank/DDBJ databases">
        <title>Genome sequencing and annotation of Brassica cretica.</title>
        <authorList>
            <person name="Studholme D.J."/>
            <person name="Sarris P.F."/>
        </authorList>
    </citation>
    <scope>NUCLEOTIDE SEQUENCE</scope>
    <source>
        <strain evidence="1">PFS-001/15</strain>
        <tissue evidence="1">Leaf</tissue>
    </source>
</reference>
<accession>A0A8S9GK03</accession>
<evidence type="ECO:0000313" key="2">
    <source>
        <dbReference type="Proteomes" id="UP000712281"/>
    </source>
</evidence>
<gene>
    <name evidence="1" type="ORF">F2Q68_00032675</name>
</gene>
<comment type="caution">
    <text evidence="1">The sequence shown here is derived from an EMBL/GenBank/DDBJ whole genome shotgun (WGS) entry which is preliminary data.</text>
</comment>
<dbReference type="EMBL" id="QGKW02002005">
    <property type="protein sequence ID" value="KAF2544598.1"/>
    <property type="molecule type" value="Genomic_DNA"/>
</dbReference>
<organism evidence="1 2">
    <name type="scientific">Brassica cretica</name>
    <name type="common">Mustard</name>
    <dbReference type="NCBI Taxonomy" id="69181"/>
    <lineage>
        <taxon>Eukaryota</taxon>
        <taxon>Viridiplantae</taxon>
        <taxon>Streptophyta</taxon>
        <taxon>Embryophyta</taxon>
        <taxon>Tracheophyta</taxon>
        <taxon>Spermatophyta</taxon>
        <taxon>Magnoliopsida</taxon>
        <taxon>eudicotyledons</taxon>
        <taxon>Gunneridae</taxon>
        <taxon>Pentapetalae</taxon>
        <taxon>rosids</taxon>
        <taxon>malvids</taxon>
        <taxon>Brassicales</taxon>
        <taxon>Brassicaceae</taxon>
        <taxon>Brassiceae</taxon>
        <taxon>Brassica</taxon>
    </lineage>
</organism>
<evidence type="ECO:0000313" key="1">
    <source>
        <dbReference type="EMBL" id="KAF2544598.1"/>
    </source>
</evidence>
<dbReference type="AlphaFoldDB" id="A0A8S9GK03"/>